<evidence type="ECO:0000313" key="1">
    <source>
        <dbReference type="EMBL" id="OEH74456.1"/>
    </source>
</evidence>
<proteinExistence type="predicted"/>
<reference evidence="1 2" key="1">
    <citation type="journal article" date="2016" name="BMC Genomics">
        <title>Comparative genomics reveals Cyclospora cayetanensis possesses coccidia-like metabolism and invasion components but unique surface antigens.</title>
        <authorList>
            <person name="Liu S."/>
            <person name="Wang L."/>
            <person name="Zheng H."/>
            <person name="Xu Z."/>
            <person name="Roellig D.M."/>
            <person name="Li N."/>
            <person name="Frace M.A."/>
            <person name="Tang K."/>
            <person name="Arrowood M.J."/>
            <person name="Moss D.M."/>
            <person name="Zhang L."/>
            <person name="Feng Y."/>
            <person name="Xiao L."/>
        </authorList>
    </citation>
    <scope>NUCLEOTIDE SEQUENCE [LARGE SCALE GENOMIC DNA]</scope>
    <source>
        <strain evidence="1 2">CHN_HEN01</strain>
    </source>
</reference>
<sequence length="194" mass="21680">MTALHWENADSDLDRGCQCAGRTLTPGLTIPPLALPNDERRFFPTSHTTDELVCAIRFHRQQAPHNSELLLCILLDPTKPSILLYSGDKDFYAHAITTKCIKSIANVVPTPSDWVLCGEIAPVCYDSRLLSTLNAHYVFDTSASDSTSKNPDGKRVKRYHVEDGVLWFKAARTPSSVHPNPTLHCRFTQRRSSC</sequence>
<dbReference type="EMBL" id="JROU02002034">
    <property type="protein sequence ID" value="OEH74456.1"/>
    <property type="molecule type" value="Genomic_DNA"/>
</dbReference>
<accession>A0A1D3CTD3</accession>
<gene>
    <name evidence="1" type="ORF">cyc_00315</name>
</gene>
<comment type="caution">
    <text evidence="1">The sequence shown here is derived from an EMBL/GenBank/DDBJ whole genome shotgun (WGS) entry which is preliminary data.</text>
</comment>
<dbReference type="InParanoid" id="A0A1D3CTD3"/>
<name>A0A1D3CTD3_9EIME</name>
<protein>
    <submittedName>
        <fullName evidence="1">Uncharacterized protein</fullName>
    </submittedName>
</protein>
<evidence type="ECO:0000313" key="2">
    <source>
        <dbReference type="Proteomes" id="UP000095192"/>
    </source>
</evidence>
<organism evidence="1 2">
    <name type="scientific">Cyclospora cayetanensis</name>
    <dbReference type="NCBI Taxonomy" id="88456"/>
    <lineage>
        <taxon>Eukaryota</taxon>
        <taxon>Sar</taxon>
        <taxon>Alveolata</taxon>
        <taxon>Apicomplexa</taxon>
        <taxon>Conoidasida</taxon>
        <taxon>Coccidia</taxon>
        <taxon>Eucoccidiorida</taxon>
        <taxon>Eimeriorina</taxon>
        <taxon>Eimeriidae</taxon>
        <taxon>Cyclospora</taxon>
    </lineage>
</organism>
<dbReference type="Proteomes" id="UP000095192">
    <property type="component" value="Unassembled WGS sequence"/>
</dbReference>
<dbReference type="AlphaFoldDB" id="A0A1D3CTD3"/>
<keyword evidence="2" id="KW-1185">Reference proteome</keyword>
<dbReference type="VEuPathDB" id="ToxoDB:cyc_00315"/>